<dbReference type="FunFam" id="1.10.510.10:FF:000571">
    <property type="entry name" value="Maternal embryonic leucine zipper kinase"/>
    <property type="match status" value="1"/>
</dbReference>
<evidence type="ECO:0000259" key="6">
    <source>
        <dbReference type="PROSITE" id="PS50006"/>
    </source>
</evidence>
<evidence type="ECO:0000256" key="3">
    <source>
        <dbReference type="ARBA" id="ARBA00022840"/>
    </source>
</evidence>
<feature type="domain" description="Protein kinase" evidence="7">
    <location>
        <begin position="167"/>
        <end position="444"/>
    </location>
</feature>
<protein>
    <submittedName>
        <fullName evidence="8">Kinase-like protein</fullName>
    </submittedName>
</protein>
<dbReference type="GO" id="GO:0004672">
    <property type="term" value="F:protein kinase activity"/>
    <property type="evidence" value="ECO:0007669"/>
    <property type="project" value="InterPro"/>
</dbReference>
<keyword evidence="9" id="KW-1185">Reference proteome</keyword>
<organism evidence="8 9">
    <name type="scientific">Trametes coccinea (strain BRFM310)</name>
    <name type="common">Pycnoporus coccineus</name>
    <dbReference type="NCBI Taxonomy" id="1353009"/>
    <lineage>
        <taxon>Eukaryota</taxon>
        <taxon>Fungi</taxon>
        <taxon>Dikarya</taxon>
        <taxon>Basidiomycota</taxon>
        <taxon>Agaricomycotina</taxon>
        <taxon>Agaricomycetes</taxon>
        <taxon>Polyporales</taxon>
        <taxon>Polyporaceae</taxon>
        <taxon>Trametes</taxon>
    </lineage>
</organism>
<dbReference type="PROSITE" id="PS00107">
    <property type="entry name" value="PROTEIN_KINASE_ATP"/>
    <property type="match status" value="1"/>
</dbReference>
<feature type="region of interest" description="Disordered" evidence="5">
    <location>
        <begin position="1"/>
        <end position="34"/>
    </location>
</feature>
<dbReference type="PROSITE" id="PS50006">
    <property type="entry name" value="FHA_DOMAIN"/>
    <property type="match status" value="1"/>
</dbReference>
<dbReference type="OrthoDB" id="10252171at2759"/>
<dbReference type="InterPro" id="IPR008984">
    <property type="entry name" value="SMAD_FHA_dom_sf"/>
</dbReference>
<dbReference type="SMART" id="SM00240">
    <property type="entry name" value="FHA"/>
    <property type="match status" value="1"/>
</dbReference>
<keyword evidence="3 4" id="KW-0067">ATP-binding</keyword>
<dbReference type="InterPro" id="IPR000253">
    <property type="entry name" value="FHA_dom"/>
</dbReference>
<proteinExistence type="inferred from homology"/>
<dbReference type="Proteomes" id="UP000193067">
    <property type="component" value="Unassembled WGS sequence"/>
</dbReference>
<dbReference type="AlphaFoldDB" id="A0A1Y2IA25"/>
<dbReference type="PROSITE" id="PS50011">
    <property type="entry name" value="PROTEIN_KINASE_DOM"/>
    <property type="match status" value="1"/>
</dbReference>
<dbReference type="PANTHER" id="PTHR24347">
    <property type="entry name" value="SERINE/THREONINE-PROTEIN KINASE"/>
    <property type="match status" value="1"/>
</dbReference>
<evidence type="ECO:0000259" key="7">
    <source>
        <dbReference type="PROSITE" id="PS50011"/>
    </source>
</evidence>
<evidence type="ECO:0000313" key="9">
    <source>
        <dbReference type="Proteomes" id="UP000193067"/>
    </source>
</evidence>
<dbReference type="STRING" id="1353009.A0A1Y2IA25"/>
<keyword evidence="2 4" id="KW-0547">Nucleotide-binding</keyword>
<evidence type="ECO:0000256" key="4">
    <source>
        <dbReference type="PROSITE-ProRule" id="PRU10141"/>
    </source>
</evidence>
<feature type="domain" description="FHA" evidence="6">
    <location>
        <begin position="62"/>
        <end position="116"/>
    </location>
</feature>
<feature type="region of interest" description="Disordered" evidence="5">
    <location>
        <begin position="502"/>
        <end position="571"/>
    </location>
</feature>
<evidence type="ECO:0000256" key="5">
    <source>
        <dbReference type="SAM" id="MobiDB-lite"/>
    </source>
</evidence>
<keyword evidence="8" id="KW-0808">Transferase</keyword>
<dbReference type="Pfam" id="PF00498">
    <property type="entry name" value="FHA"/>
    <property type="match status" value="1"/>
</dbReference>
<dbReference type="Pfam" id="PF00069">
    <property type="entry name" value="Pkinase"/>
    <property type="match status" value="1"/>
</dbReference>
<dbReference type="GO" id="GO:0005524">
    <property type="term" value="F:ATP binding"/>
    <property type="evidence" value="ECO:0007669"/>
    <property type="project" value="UniProtKB-UniRule"/>
</dbReference>
<dbReference type="InterPro" id="IPR008271">
    <property type="entry name" value="Ser/Thr_kinase_AS"/>
</dbReference>
<comment type="similarity">
    <text evidence="1">Belongs to the protein kinase superfamily. CAMK Ser/Thr protein kinase family. CHEK2 subfamily.</text>
</comment>
<dbReference type="EMBL" id="KZ084167">
    <property type="protein sequence ID" value="OSC96761.1"/>
    <property type="molecule type" value="Genomic_DNA"/>
</dbReference>
<dbReference type="PROSITE" id="PS00108">
    <property type="entry name" value="PROTEIN_KINASE_ST"/>
    <property type="match status" value="1"/>
</dbReference>
<keyword evidence="8" id="KW-0418">Kinase</keyword>
<dbReference type="InterPro" id="IPR011009">
    <property type="entry name" value="Kinase-like_dom_sf"/>
</dbReference>
<dbReference type="InterPro" id="IPR000719">
    <property type="entry name" value="Prot_kinase_dom"/>
</dbReference>
<dbReference type="SUPFAM" id="SSF56112">
    <property type="entry name" value="Protein kinase-like (PK-like)"/>
    <property type="match status" value="1"/>
</dbReference>
<reference evidence="8 9" key="1">
    <citation type="journal article" date="2015" name="Biotechnol. Biofuels">
        <title>Enhanced degradation of softwood versus hardwood by the white-rot fungus Pycnoporus coccineus.</title>
        <authorList>
            <person name="Couturier M."/>
            <person name="Navarro D."/>
            <person name="Chevret D."/>
            <person name="Henrissat B."/>
            <person name="Piumi F."/>
            <person name="Ruiz-Duenas F.J."/>
            <person name="Martinez A.T."/>
            <person name="Grigoriev I.V."/>
            <person name="Riley R."/>
            <person name="Lipzen A."/>
            <person name="Berrin J.G."/>
            <person name="Master E.R."/>
            <person name="Rosso M.N."/>
        </authorList>
    </citation>
    <scope>NUCLEOTIDE SEQUENCE [LARGE SCALE GENOMIC DNA]</scope>
    <source>
        <strain evidence="8 9">BRFM310</strain>
    </source>
</reference>
<feature type="binding site" evidence="4">
    <location>
        <position position="196"/>
    </location>
    <ligand>
        <name>ATP</name>
        <dbReference type="ChEBI" id="CHEBI:30616"/>
    </ligand>
</feature>
<gene>
    <name evidence="8" type="ORF">PYCCODRAFT_1399962</name>
</gene>
<feature type="compositionally biased region" description="Low complexity" evidence="5">
    <location>
        <begin position="14"/>
        <end position="31"/>
    </location>
</feature>
<evidence type="ECO:0000313" key="8">
    <source>
        <dbReference type="EMBL" id="OSC96761.1"/>
    </source>
</evidence>
<name>A0A1Y2IA25_TRAC3</name>
<dbReference type="InterPro" id="IPR017441">
    <property type="entry name" value="Protein_kinase_ATP_BS"/>
</dbReference>
<sequence>MSGDDEYMDGLSMATASTQQATQSSQPASQPEEGENSILWGILIPCNRAKERIRLHKLQPEVRIGRDAAQNDVVLDHPYISKRQCTLRWDGDTTSRASVIVRDHSRFGTFINGKKIRQGEWQMLHDGNEIAFNTWKPQLQKEGVNDFRFIFRNTAYTSPSDGVHQLYDLQHELGSGSFATVMKALHRREGRWYAIKIIQAQKLQRQWTGMAIDSGVPSNEQTEYFIREIDILKSLRHRNICQFKEVFIQSHNIFLVMELVDGGDLLGYLLAKEKDGKRLSEALAQNILYQICDALAYVHRQGIAHRDLKLENVLLTNDFPPVVKVVDFGLAKVIDTSTAMKSEVGTAKYVAPEVMLHGPEGYGQEVDSWSVGIMTFIMLTMAVEPFIDDDSRLHLRLRLMKRAVNWDLLRGRVGQDGQDFIEQLLQFDPAHRMTLTQACNHPWLVNREEPRFFDSLIISDGPDAYAPIEVPRAPRQRAGRARCGGDTIVPVFSHVSPVQEAHVHAASPARTIKRKRDDRSSSWLYSESREDTVPPEGVIDGSDLAETPVPKRVCNRDMPSPDTSEIPGLGR</sequence>
<dbReference type="SMART" id="SM00220">
    <property type="entry name" value="S_TKc"/>
    <property type="match status" value="1"/>
</dbReference>
<evidence type="ECO:0000256" key="2">
    <source>
        <dbReference type="ARBA" id="ARBA00022741"/>
    </source>
</evidence>
<accession>A0A1Y2IA25</accession>
<dbReference type="Gene3D" id="2.60.200.20">
    <property type="match status" value="1"/>
</dbReference>
<dbReference type="SUPFAM" id="SSF49879">
    <property type="entry name" value="SMAD/FHA domain"/>
    <property type="match status" value="1"/>
</dbReference>
<dbReference type="Gene3D" id="1.10.510.10">
    <property type="entry name" value="Transferase(Phosphotransferase) domain 1"/>
    <property type="match status" value="1"/>
</dbReference>
<evidence type="ECO:0000256" key="1">
    <source>
        <dbReference type="ARBA" id="ARBA00005575"/>
    </source>
</evidence>